<comment type="caution">
    <text evidence="1">The sequence shown here is derived from an EMBL/GenBank/DDBJ whole genome shotgun (WGS) entry which is preliminary data.</text>
</comment>
<keyword evidence="2" id="KW-1185">Reference proteome</keyword>
<proteinExistence type="predicted"/>
<sequence length="111" mass="12934">MNLENGHCLGSTRSHNNSPSYARIGYEPVLCINEFATRLKMPCWRALWRKIKKEKKRFFSSSPEFHFQYDPNSYSHNFDDGYSTDPDNVSRSFSARFAVPSRIFDKTEDVG</sequence>
<dbReference type="Proteomes" id="UP000828941">
    <property type="component" value="Chromosome 2"/>
</dbReference>
<gene>
    <name evidence="1" type="ORF">L6164_004408</name>
</gene>
<name>A0ACB9Q5V0_BAUVA</name>
<accession>A0ACB9Q5V0</accession>
<reference evidence="1 2" key="1">
    <citation type="journal article" date="2022" name="DNA Res.">
        <title>Chromosomal-level genome assembly of the orchid tree Bauhinia variegata (Leguminosae; Cercidoideae) supports the allotetraploid origin hypothesis of Bauhinia.</title>
        <authorList>
            <person name="Zhong Y."/>
            <person name="Chen Y."/>
            <person name="Zheng D."/>
            <person name="Pang J."/>
            <person name="Liu Y."/>
            <person name="Luo S."/>
            <person name="Meng S."/>
            <person name="Qian L."/>
            <person name="Wei D."/>
            <person name="Dai S."/>
            <person name="Zhou R."/>
        </authorList>
    </citation>
    <scope>NUCLEOTIDE SEQUENCE [LARGE SCALE GENOMIC DNA]</scope>
    <source>
        <strain evidence="1">BV-YZ2020</strain>
    </source>
</reference>
<organism evidence="1 2">
    <name type="scientific">Bauhinia variegata</name>
    <name type="common">Purple orchid tree</name>
    <name type="synonym">Phanera variegata</name>
    <dbReference type="NCBI Taxonomy" id="167791"/>
    <lineage>
        <taxon>Eukaryota</taxon>
        <taxon>Viridiplantae</taxon>
        <taxon>Streptophyta</taxon>
        <taxon>Embryophyta</taxon>
        <taxon>Tracheophyta</taxon>
        <taxon>Spermatophyta</taxon>
        <taxon>Magnoliopsida</taxon>
        <taxon>eudicotyledons</taxon>
        <taxon>Gunneridae</taxon>
        <taxon>Pentapetalae</taxon>
        <taxon>rosids</taxon>
        <taxon>fabids</taxon>
        <taxon>Fabales</taxon>
        <taxon>Fabaceae</taxon>
        <taxon>Cercidoideae</taxon>
        <taxon>Cercideae</taxon>
        <taxon>Bauhiniinae</taxon>
        <taxon>Bauhinia</taxon>
    </lineage>
</organism>
<evidence type="ECO:0000313" key="2">
    <source>
        <dbReference type="Proteomes" id="UP000828941"/>
    </source>
</evidence>
<dbReference type="EMBL" id="CM039427">
    <property type="protein sequence ID" value="KAI4355659.1"/>
    <property type="molecule type" value="Genomic_DNA"/>
</dbReference>
<protein>
    <submittedName>
        <fullName evidence="1">Uncharacterized protein</fullName>
    </submittedName>
</protein>
<evidence type="ECO:0000313" key="1">
    <source>
        <dbReference type="EMBL" id="KAI4355659.1"/>
    </source>
</evidence>